<evidence type="ECO:0000256" key="1">
    <source>
        <dbReference type="ARBA" id="ARBA00022603"/>
    </source>
</evidence>
<dbReference type="InterPro" id="IPR010280">
    <property type="entry name" value="U5_MeTrfase_fam"/>
</dbReference>
<keyword evidence="2" id="KW-0808">Transferase</keyword>
<dbReference type="Gene3D" id="2.40.50.140">
    <property type="entry name" value="Nucleic acid-binding proteins"/>
    <property type="match status" value="1"/>
</dbReference>
<dbReference type="InterPro" id="IPR002792">
    <property type="entry name" value="TRAM_dom"/>
</dbReference>
<keyword evidence="1" id="KW-0489">Methyltransferase</keyword>
<dbReference type="AlphaFoldDB" id="A0A6J7G539"/>
<dbReference type="Pfam" id="PF01938">
    <property type="entry name" value="TRAM"/>
    <property type="match status" value="1"/>
</dbReference>
<evidence type="ECO:0000256" key="2">
    <source>
        <dbReference type="ARBA" id="ARBA00022679"/>
    </source>
</evidence>
<dbReference type="PROSITE" id="PS01231">
    <property type="entry name" value="TRMA_2"/>
    <property type="match status" value="1"/>
</dbReference>
<evidence type="ECO:0000313" key="5">
    <source>
        <dbReference type="EMBL" id="CAB4900425.1"/>
    </source>
</evidence>
<dbReference type="Pfam" id="PF05958">
    <property type="entry name" value="tRNA_U5-meth_tr"/>
    <property type="match status" value="1"/>
</dbReference>
<dbReference type="PANTHER" id="PTHR11061:SF30">
    <property type="entry name" value="TRNA (URACIL(54)-C(5))-METHYLTRANSFERASE"/>
    <property type="match status" value="1"/>
</dbReference>
<dbReference type="Gene3D" id="3.40.50.150">
    <property type="entry name" value="Vaccinia Virus protein VP39"/>
    <property type="match status" value="2"/>
</dbReference>
<proteinExistence type="predicted"/>
<dbReference type="Gene3D" id="2.40.50.1070">
    <property type="match status" value="1"/>
</dbReference>
<dbReference type="GO" id="GO:0070475">
    <property type="term" value="P:rRNA base methylation"/>
    <property type="evidence" value="ECO:0007669"/>
    <property type="project" value="TreeGrafter"/>
</dbReference>
<evidence type="ECO:0000256" key="3">
    <source>
        <dbReference type="ARBA" id="ARBA00022691"/>
    </source>
</evidence>
<dbReference type="PROSITE" id="PS50926">
    <property type="entry name" value="TRAM"/>
    <property type="match status" value="1"/>
</dbReference>
<dbReference type="InterPro" id="IPR030391">
    <property type="entry name" value="MeTrfase_TrmA_CS"/>
</dbReference>
<dbReference type="GO" id="GO:0070041">
    <property type="term" value="F:rRNA (uridine-C5-)-methyltransferase activity"/>
    <property type="evidence" value="ECO:0007669"/>
    <property type="project" value="TreeGrafter"/>
</dbReference>
<name>A0A6J7G539_9ZZZZ</name>
<keyword evidence="3" id="KW-0949">S-adenosyl-L-methionine</keyword>
<sequence>MTRAPKEPIEVDDEVRVILGAMVHGGHCLAHPLGHTAFVRHGLPGEDVTLRITEVRSKFVRADVVEIHQASQFRVQAPCNWARPNGCGGCDYQHIDLIHQRELKGVIARESLQRQAGIDVGAITVIDLGDDAGLGWRTRMRWSVDGSGNAGLLGARSHGVLPIDTCLLASSEITALQITEQEWPGVESVQATQDSLGAVSVWADRDLVQGGRKAVQTVRDRSWEIESTGFWQVHPNAASSIVDHVLDFGAPAAGENWLDLYAGAGLISAFLGECVGPDGSVTAVESYRSAVRDGRRALSDLPQVKFVDADVEQWELPAEVDGVVLDPPRRGAGVQVMESVALAKPRVIIYVACDPVAFARDAAFLIAAGYELSGFVVLDAFPMTQHMECIAKFTPVASA</sequence>
<gene>
    <name evidence="5" type="ORF">UFOPK3495_00923</name>
</gene>
<reference evidence="5" key="1">
    <citation type="submission" date="2020-05" db="EMBL/GenBank/DDBJ databases">
        <authorList>
            <person name="Chiriac C."/>
            <person name="Salcher M."/>
            <person name="Ghai R."/>
            <person name="Kavagutti S V."/>
        </authorList>
    </citation>
    <scope>NUCLEOTIDE SEQUENCE</scope>
</reference>
<dbReference type="SUPFAM" id="SSF50249">
    <property type="entry name" value="Nucleic acid-binding proteins"/>
    <property type="match status" value="1"/>
</dbReference>
<dbReference type="SUPFAM" id="SSF53335">
    <property type="entry name" value="S-adenosyl-L-methionine-dependent methyltransferases"/>
    <property type="match status" value="1"/>
</dbReference>
<dbReference type="PROSITE" id="PS51687">
    <property type="entry name" value="SAM_MT_RNA_M5U"/>
    <property type="match status" value="1"/>
</dbReference>
<dbReference type="CDD" id="cd02440">
    <property type="entry name" value="AdoMet_MTases"/>
    <property type="match status" value="1"/>
</dbReference>
<evidence type="ECO:0000259" key="4">
    <source>
        <dbReference type="PROSITE" id="PS50926"/>
    </source>
</evidence>
<organism evidence="5">
    <name type="scientific">freshwater metagenome</name>
    <dbReference type="NCBI Taxonomy" id="449393"/>
    <lineage>
        <taxon>unclassified sequences</taxon>
        <taxon>metagenomes</taxon>
        <taxon>ecological metagenomes</taxon>
    </lineage>
</organism>
<dbReference type="InterPro" id="IPR012340">
    <property type="entry name" value="NA-bd_OB-fold"/>
</dbReference>
<accession>A0A6J7G539</accession>
<dbReference type="PANTHER" id="PTHR11061">
    <property type="entry name" value="RNA M5U METHYLTRANSFERASE"/>
    <property type="match status" value="1"/>
</dbReference>
<protein>
    <submittedName>
        <fullName evidence="5">Unannotated protein</fullName>
    </submittedName>
</protein>
<dbReference type="InterPro" id="IPR029063">
    <property type="entry name" value="SAM-dependent_MTases_sf"/>
</dbReference>
<dbReference type="EMBL" id="CAFBMC010000045">
    <property type="protein sequence ID" value="CAB4900425.1"/>
    <property type="molecule type" value="Genomic_DNA"/>
</dbReference>
<feature type="domain" description="TRAM" evidence="4">
    <location>
        <begin position="8"/>
        <end position="66"/>
    </location>
</feature>